<dbReference type="AlphaFoldDB" id="A0A8J2ZXY8"/>
<comment type="caution">
    <text evidence="1">The sequence shown here is derived from an EMBL/GenBank/DDBJ whole genome shotgun (WGS) entry which is preliminary data.</text>
</comment>
<protein>
    <recommendedName>
        <fullName evidence="3">DUF2624 domain-containing protein</fullName>
    </recommendedName>
</protein>
<dbReference type="RefSeq" id="WP_188498149.1">
    <property type="nucleotide sequence ID" value="NZ_BMFV01000024.1"/>
</dbReference>
<reference evidence="1" key="2">
    <citation type="submission" date="2020-09" db="EMBL/GenBank/DDBJ databases">
        <authorList>
            <person name="Sun Q."/>
            <person name="Zhou Y."/>
        </authorList>
    </citation>
    <scope>NUCLEOTIDE SEQUENCE</scope>
    <source>
        <strain evidence="1">CGMCC 1.12777</strain>
    </source>
</reference>
<sequence>MNGMMKQLVNLKINSLNTQELIQLGRKYGLILKQQEARQITSLIKQRKVNIFDDSERKQLLRKIAEATTPQLAREIEVLFSKFTSKK</sequence>
<accession>A0A8J2ZXY8</accession>
<evidence type="ECO:0000313" key="1">
    <source>
        <dbReference type="EMBL" id="GGH85031.1"/>
    </source>
</evidence>
<name>A0A8J2ZXY8_9BACL</name>
<dbReference type="EMBL" id="BMFV01000024">
    <property type="protein sequence ID" value="GGH85031.1"/>
    <property type="molecule type" value="Genomic_DNA"/>
</dbReference>
<evidence type="ECO:0008006" key="3">
    <source>
        <dbReference type="Google" id="ProtNLM"/>
    </source>
</evidence>
<keyword evidence="2" id="KW-1185">Reference proteome</keyword>
<gene>
    <name evidence="1" type="ORF">GCM10007096_29480</name>
</gene>
<dbReference type="Proteomes" id="UP000656813">
    <property type="component" value="Unassembled WGS sequence"/>
</dbReference>
<evidence type="ECO:0000313" key="2">
    <source>
        <dbReference type="Proteomes" id="UP000656813"/>
    </source>
</evidence>
<organism evidence="1 2">
    <name type="scientific">Pullulanibacillus pueri</name>
    <dbReference type="NCBI Taxonomy" id="1437324"/>
    <lineage>
        <taxon>Bacteria</taxon>
        <taxon>Bacillati</taxon>
        <taxon>Bacillota</taxon>
        <taxon>Bacilli</taxon>
        <taxon>Bacillales</taxon>
        <taxon>Sporolactobacillaceae</taxon>
        <taxon>Pullulanibacillus</taxon>
    </lineage>
</organism>
<dbReference type="Pfam" id="PF11116">
    <property type="entry name" value="DUF2624"/>
    <property type="match status" value="1"/>
</dbReference>
<dbReference type="InterPro" id="IPR020277">
    <property type="entry name" value="DUF2624"/>
</dbReference>
<reference evidence="1" key="1">
    <citation type="journal article" date="2014" name="Int. J. Syst. Evol. Microbiol.">
        <title>Complete genome sequence of Corynebacterium casei LMG S-19264T (=DSM 44701T), isolated from a smear-ripened cheese.</title>
        <authorList>
            <consortium name="US DOE Joint Genome Institute (JGI-PGF)"/>
            <person name="Walter F."/>
            <person name="Albersmeier A."/>
            <person name="Kalinowski J."/>
            <person name="Ruckert C."/>
        </authorList>
    </citation>
    <scope>NUCLEOTIDE SEQUENCE</scope>
    <source>
        <strain evidence="1">CGMCC 1.12777</strain>
    </source>
</reference>
<proteinExistence type="predicted"/>